<accession>A0A9N7JK14</accession>
<proteinExistence type="predicted"/>
<dbReference type="RefSeq" id="WP_066675734.1">
    <property type="nucleotide sequence ID" value="NZ_CABMIZ010000011.1"/>
</dbReference>
<protein>
    <submittedName>
        <fullName evidence="2">DUF3784 domain-containing protein</fullName>
    </submittedName>
</protein>
<dbReference type="EMBL" id="CP023671">
    <property type="protein sequence ID" value="AYE33863.1"/>
    <property type="molecule type" value="Genomic_DNA"/>
</dbReference>
<reference evidence="2 4" key="1">
    <citation type="submission" date="2017-09" db="EMBL/GenBank/DDBJ databases">
        <authorList>
            <person name="Thomas P."/>
            <person name="Seyboldt C."/>
        </authorList>
    </citation>
    <scope>NUCLEOTIDE SEQUENCE [LARGE SCALE GENOMIC DNA]</scope>
    <source>
        <strain evidence="2 4">DSM 7534</strain>
    </source>
</reference>
<sequence>MNIGAITCLTLSILFGIFSAIFALFKENAAIFISGFNTIPKEEREKYDKKKMSIDMRNSLFLWCIILLLGAIASYFIGNYCAIIAIIIWLILFFKNVHIDLDKAFSKYKKL</sequence>
<keyword evidence="1" id="KW-0472">Membrane</keyword>
<reference evidence="3" key="2">
    <citation type="submission" date="2022-06" db="EMBL/GenBank/DDBJ databases">
        <authorList>
            <person name="Holder M.E."/>
            <person name="Ajami N.J."/>
            <person name="Petrosino J.F."/>
        </authorList>
    </citation>
    <scope>NUCLEOTIDE SEQUENCE</scope>
    <source>
        <strain evidence="3">RMA 8861</strain>
    </source>
</reference>
<dbReference type="Proteomes" id="UP001055437">
    <property type="component" value="Chromosome"/>
</dbReference>
<feature type="transmembrane region" description="Helical" evidence="1">
    <location>
        <begin position="12"/>
        <end position="39"/>
    </location>
</feature>
<evidence type="ECO:0000313" key="3">
    <source>
        <dbReference type="EMBL" id="USS00424.1"/>
    </source>
</evidence>
<keyword evidence="1" id="KW-1133">Transmembrane helix</keyword>
<evidence type="ECO:0000313" key="4">
    <source>
        <dbReference type="Proteomes" id="UP000280586"/>
    </source>
</evidence>
<evidence type="ECO:0000313" key="5">
    <source>
        <dbReference type="Proteomes" id="UP001055437"/>
    </source>
</evidence>
<dbReference type="Pfam" id="PF12650">
    <property type="entry name" value="DUF3784"/>
    <property type="match status" value="1"/>
</dbReference>
<dbReference type="KEGG" id="csep:CP523_04925"/>
<dbReference type="EMBL" id="CP099799">
    <property type="protein sequence ID" value="USS00424.1"/>
    <property type="molecule type" value="Genomic_DNA"/>
</dbReference>
<evidence type="ECO:0000256" key="1">
    <source>
        <dbReference type="SAM" id="Phobius"/>
    </source>
</evidence>
<feature type="transmembrane region" description="Helical" evidence="1">
    <location>
        <begin position="60"/>
        <end position="77"/>
    </location>
</feature>
<dbReference type="Proteomes" id="UP000280586">
    <property type="component" value="Chromosome"/>
</dbReference>
<dbReference type="InterPro" id="IPR017259">
    <property type="entry name" value="UCP037672"/>
</dbReference>
<dbReference type="GeneID" id="303560023"/>
<keyword evidence="1" id="KW-0812">Transmembrane</keyword>
<gene>
    <name evidence="2" type="ORF">CP523_04925</name>
    <name evidence="3" type="ORF">NH397_13170</name>
</gene>
<evidence type="ECO:0000313" key="2">
    <source>
        <dbReference type="EMBL" id="AYE33863.1"/>
    </source>
</evidence>
<keyword evidence="5" id="KW-1185">Reference proteome</keyword>
<name>A0A9N7JK14_CLOSE</name>
<dbReference type="OrthoDB" id="2082701at2"/>
<dbReference type="AlphaFoldDB" id="A0A9N7JK14"/>
<organism evidence="2 4">
    <name type="scientific">Clostridium septicum</name>
    <dbReference type="NCBI Taxonomy" id="1504"/>
    <lineage>
        <taxon>Bacteria</taxon>
        <taxon>Bacillati</taxon>
        <taxon>Bacillota</taxon>
        <taxon>Clostridia</taxon>
        <taxon>Eubacteriales</taxon>
        <taxon>Clostridiaceae</taxon>
        <taxon>Clostridium</taxon>
    </lineage>
</organism>